<gene>
    <name evidence="8" type="primary">cfa</name>
    <name evidence="8" type="ORF">SPSYN_01041</name>
</gene>
<dbReference type="InterPro" id="IPR029063">
    <property type="entry name" value="SAM-dependent_MTases_sf"/>
</dbReference>
<dbReference type="Pfam" id="PF02353">
    <property type="entry name" value="CMAS"/>
    <property type="match status" value="1"/>
</dbReference>
<dbReference type="PANTHER" id="PTHR43667">
    <property type="entry name" value="CYCLOPROPANE-FATTY-ACYL-PHOSPHOLIPID SYNTHASE"/>
    <property type="match status" value="1"/>
</dbReference>
<dbReference type="PIRSF" id="PIRSF003085">
    <property type="entry name" value="CMAS"/>
    <property type="match status" value="1"/>
</dbReference>
<feature type="active site" evidence="6">
    <location>
        <position position="362"/>
    </location>
</feature>
<evidence type="ECO:0000256" key="1">
    <source>
        <dbReference type="ARBA" id="ARBA00010815"/>
    </source>
</evidence>
<dbReference type="Pfam" id="PF25371">
    <property type="entry name" value="DUF7884"/>
    <property type="match status" value="1"/>
</dbReference>
<dbReference type="GO" id="GO:0008610">
    <property type="term" value="P:lipid biosynthetic process"/>
    <property type="evidence" value="ECO:0007669"/>
    <property type="project" value="InterPro"/>
</dbReference>
<evidence type="ECO:0000256" key="3">
    <source>
        <dbReference type="ARBA" id="ARBA00022679"/>
    </source>
</evidence>
<keyword evidence="3 8" id="KW-0808">Transferase</keyword>
<keyword evidence="5" id="KW-0443">Lipid metabolism</keyword>
<keyword evidence="2 8" id="KW-0489">Methyltransferase</keyword>
<evidence type="ECO:0000256" key="2">
    <source>
        <dbReference type="ARBA" id="ARBA00022603"/>
    </source>
</evidence>
<dbReference type="GO" id="GO:0008825">
    <property type="term" value="F:cyclopropane-fatty-acyl-phospholipid synthase activity"/>
    <property type="evidence" value="ECO:0007669"/>
    <property type="project" value="UniProtKB-EC"/>
</dbReference>
<evidence type="ECO:0000256" key="5">
    <source>
        <dbReference type="ARBA" id="ARBA00023098"/>
    </source>
</evidence>
<accession>A0A9D2WPT6</accession>
<evidence type="ECO:0000259" key="7">
    <source>
        <dbReference type="Pfam" id="PF25371"/>
    </source>
</evidence>
<dbReference type="EC" id="2.1.1.79" evidence="8"/>
<dbReference type="Gene3D" id="3.40.50.150">
    <property type="entry name" value="Vaccinia Virus protein VP39"/>
    <property type="match status" value="1"/>
</dbReference>
<dbReference type="CDD" id="cd02440">
    <property type="entry name" value="AdoMet_MTases"/>
    <property type="match status" value="1"/>
</dbReference>
<sequence>MHKALLDEMFNRLPEGAVTVKYWDGTDKQYGKGNSLFTIHLMRPLTGLNAAKDPLLELGEAYMDGTIEVDGDLTEVLRWAFANQHMLLASPSGKLARQLLAKINKSTSLTQQKKDVQFHYDLGNDFYALWLDDTMSYSCAYFHSPEDNLTQAQLQKIDHILKKLQLKPGQTLLDIGSGWGWLIIRAAQQYQVKALGITLSREQYQKTKERIGETGLEHLVDVELLDYRQLANSGRIFDKITSVGMLEHVGKANLGRFMAAVDSLLQPGGLALVHSITKMTEGPVNSWIIKHIFPGGYIPSLRELVWLLPEYDFHLLDIESLRMHYAMTLDRWAENFERHIDQVRRQRGERFVRMWRLYLRSCAESFRSTGLDVHQILFSKGLNNNLFLTREHIYQ</sequence>
<dbReference type="RefSeq" id="WP_161821449.1">
    <property type="nucleotide sequence ID" value="NZ_LSRS01000003.1"/>
</dbReference>
<organism evidence="8 9">
    <name type="scientific">Sporotomaculum syntrophicum</name>
    <dbReference type="NCBI Taxonomy" id="182264"/>
    <lineage>
        <taxon>Bacteria</taxon>
        <taxon>Bacillati</taxon>
        <taxon>Bacillota</taxon>
        <taxon>Clostridia</taxon>
        <taxon>Eubacteriales</taxon>
        <taxon>Desulfallaceae</taxon>
        <taxon>Sporotomaculum</taxon>
    </lineage>
</organism>
<comment type="similarity">
    <text evidence="1">Belongs to the CFA/CMAS family.</text>
</comment>
<feature type="domain" description="DUF7884" evidence="7">
    <location>
        <begin position="6"/>
        <end position="89"/>
    </location>
</feature>
<keyword evidence="9" id="KW-1185">Reference proteome</keyword>
<dbReference type="InterPro" id="IPR057206">
    <property type="entry name" value="DUF7884"/>
</dbReference>
<dbReference type="SUPFAM" id="SSF53335">
    <property type="entry name" value="S-adenosyl-L-methionine-dependent methyltransferases"/>
    <property type="match status" value="1"/>
</dbReference>
<dbReference type="GO" id="GO:0032259">
    <property type="term" value="P:methylation"/>
    <property type="evidence" value="ECO:0007669"/>
    <property type="project" value="UniProtKB-KW"/>
</dbReference>
<dbReference type="EMBL" id="LSRS01000003">
    <property type="protein sequence ID" value="KAF1084905.1"/>
    <property type="molecule type" value="Genomic_DNA"/>
</dbReference>
<evidence type="ECO:0000313" key="8">
    <source>
        <dbReference type="EMBL" id="KAF1084905.1"/>
    </source>
</evidence>
<reference evidence="8" key="1">
    <citation type="submission" date="2016-02" db="EMBL/GenBank/DDBJ databases">
        <title>Draft Genome Sequence of Sporotomaculum syntrophicum Strain FB, a Syntrophic Benzoate Degrader.</title>
        <authorList>
            <person name="Nobu M.K."/>
            <person name="Narihiro T."/>
            <person name="Qiu Y.-L."/>
            <person name="Ohashi A."/>
            <person name="Liu W.-T."/>
            <person name="Yuji S."/>
        </authorList>
    </citation>
    <scope>NUCLEOTIDE SEQUENCE</scope>
    <source>
        <strain evidence="8">FB</strain>
    </source>
</reference>
<comment type="caution">
    <text evidence="8">The sequence shown here is derived from an EMBL/GenBank/DDBJ whole genome shotgun (WGS) entry which is preliminary data.</text>
</comment>
<evidence type="ECO:0000256" key="4">
    <source>
        <dbReference type="ARBA" id="ARBA00022691"/>
    </source>
</evidence>
<name>A0A9D2WPT6_9FIRM</name>
<keyword evidence="4" id="KW-0949">S-adenosyl-L-methionine</keyword>
<dbReference type="Proteomes" id="UP000798488">
    <property type="component" value="Unassembled WGS sequence"/>
</dbReference>
<dbReference type="InterPro" id="IPR050723">
    <property type="entry name" value="CFA/CMAS"/>
</dbReference>
<dbReference type="PANTHER" id="PTHR43667:SF1">
    <property type="entry name" value="CYCLOPROPANE-FATTY-ACYL-PHOSPHOLIPID SYNTHASE"/>
    <property type="match status" value="1"/>
</dbReference>
<protein>
    <submittedName>
        <fullName evidence="8">Cyclopropane-fatty-acyl-phospholipid synthase</fullName>
        <ecNumber evidence="8">2.1.1.79</ecNumber>
    </submittedName>
</protein>
<proteinExistence type="inferred from homology"/>
<evidence type="ECO:0000313" key="9">
    <source>
        <dbReference type="Proteomes" id="UP000798488"/>
    </source>
</evidence>
<dbReference type="InterPro" id="IPR003333">
    <property type="entry name" value="CMAS"/>
</dbReference>
<dbReference type="OrthoDB" id="9782855at2"/>
<dbReference type="AlphaFoldDB" id="A0A9D2WPT6"/>
<evidence type="ECO:0000256" key="6">
    <source>
        <dbReference type="PIRSR" id="PIRSR003085-1"/>
    </source>
</evidence>